<dbReference type="GO" id="GO:0003755">
    <property type="term" value="F:peptidyl-prolyl cis-trans isomerase activity"/>
    <property type="evidence" value="ECO:0007669"/>
    <property type="project" value="UniProtKB-KW"/>
</dbReference>
<evidence type="ECO:0000256" key="2">
    <source>
        <dbReference type="ARBA" id="ARBA00007656"/>
    </source>
</evidence>
<dbReference type="AlphaFoldDB" id="A0A1E3W7S2"/>
<dbReference type="OrthoDB" id="196786at2"/>
<dbReference type="InterPro" id="IPR046357">
    <property type="entry name" value="PPIase_dom_sf"/>
</dbReference>
<dbReference type="PROSITE" id="PS50198">
    <property type="entry name" value="PPIC_PPIASE_2"/>
    <property type="match status" value="1"/>
</dbReference>
<proteinExistence type="inferred from homology"/>
<keyword evidence="5 8" id="KW-0697">Rotamase</keyword>
<comment type="caution">
    <text evidence="11">The sequence shown here is derived from an EMBL/GenBank/DDBJ whole genome shotgun (WGS) entry which is preliminary data.</text>
</comment>
<feature type="transmembrane region" description="Helical" evidence="9">
    <location>
        <begin position="12"/>
        <end position="31"/>
    </location>
</feature>
<evidence type="ECO:0000256" key="9">
    <source>
        <dbReference type="SAM" id="Phobius"/>
    </source>
</evidence>
<keyword evidence="9" id="KW-0472">Membrane</keyword>
<dbReference type="InterPro" id="IPR000297">
    <property type="entry name" value="PPIase_PpiC"/>
</dbReference>
<gene>
    <name evidence="11" type="ORF">AUC71_02930</name>
</gene>
<dbReference type="PANTHER" id="PTHR47245">
    <property type="entry name" value="PEPTIDYLPROLYL ISOMERASE"/>
    <property type="match status" value="1"/>
</dbReference>
<dbReference type="Proteomes" id="UP000095042">
    <property type="component" value="Unassembled WGS sequence"/>
</dbReference>
<keyword evidence="9" id="KW-0812">Transmembrane</keyword>
<keyword evidence="8" id="KW-0413">Isomerase</keyword>
<dbReference type="InterPro" id="IPR050245">
    <property type="entry name" value="PrsA_foldase"/>
</dbReference>
<evidence type="ECO:0000256" key="6">
    <source>
        <dbReference type="ARBA" id="ARBA00030642"/>
    </source>
</evidence>
<evidence type="ECO:0000256" key="5">
    <source>
        <dbReference type="ARBA" id="ARBA00023110"/>
    </source>
</evidence>
<dbReference type="EMBL" id="LPWD01000423">
    <property type="protein sequence ID" value="ODS01864.1"/>
    <property type="molecule type" value="Genomic_DNA"/>
</dbReference>
<comment type="similarity">
    <text evidence="2">Belongs to the PpiC/parvulin rotamase family.</text>
</comment>
<evidence type="ECO:0000256" key="1">
    <source>
        <dbReference type="ARBA" id="ARBA00000971"/>
    </source>
</evidence>
<evidence type="ECO:0000256" key="7">
    <source>
        <dbReference type="ARBA" id="ARBA00031484"/>
    </source>
</evidence>
<evidence type="ECO:0000313" key="11">
    <source>
        <dbReference type="EMBL" id="ODS01864.1"/>
    </source>
</evidence>
<evidence type="ECO:0000256" key="8">
    <source>
        <dbReference type="PROSITE-ProRule" id="PRU00278"/>
    </source>
</evidence>
<dbReference type="SUPFAM" id="SSF54534">
    <property type="entry name" value="FKBP-like"/>
    <property type="match status" value="1"/>
</dbReference>
<accession>A0A1E3W7S2</accession>
<keyword evidence="12" id="KW-1185">Reference proteome</keyword>
<protein>
    <recommendedName>
        <fullName evidence="4">Parvulin-like PPIase</fullName>
        <ecNumber evidence="3">5.2.1.8</ecNumber>
    </recommendedName>
    <alternativeName>
        <fullName evidence="6">Peptidyl-prolyl cis-trans isomerase plp</fullName>
    </alternativeName>
    <alternativeName>
        <fullName evidence="7">Rotamase plp</fullName>
    </alternativeName>
</protein>
<name>A0A1E3W7S2_9HYPH</name>
<comment type="catalytic activity">
    <reaction evidence="1">
        <text>[protein]-peptidylproline (omega=180) = [protein]-peptidylproline (omega=0)</text>
        <dbReference type="Rhea" id="RHEA:16237"/>
        <dbReference type="Rhea" id="RHEA-COMP:10747"/>
        <dbReference type="Rhea" id="RHEA-COMP:10748"/>
        <dbReference type="ChEBI" id="CHEBI:83833"/>
        <dbReference type="ChEBI" id="CHEBI:83834"/>
        <dbReference type="EC" id="5.2.1.8"/>
    </reaction>
</comment>
<dbReference type="EC" id="5.2.1.8" evidence="3"/>
<dbReference type="Pfam" id="PF13145">
    <property type="entry name" value="Rotamase_2"/>
    <property type="match status" value="1"/>
</dbReference>
<dbReference type="PANTHER" id="PTHR47245:SF2">
    <property type="entry name" value="PEPTIDYL-PROLYL CIS-TRANS ISOMERASE HP_0175-RELATED"/>
    <property type="match status" value="1"/>
</dbReference>
<evidence type="ECO:0000256" key="3">
    <source>
        <dbReference type="ARBA" id="ARBA00013194"/>
    </source>
</evidence>
<evidence type="ECO:0000259" key="10">
    <source>
        <dbReference type="PROSITE" id="PS50198"/>
    </source>
</evidence>
<sequence>MTLLTKLAREPLVHFVLIGAAVFGFYALMAGGGQEEVRNRIVVTGGRVEQLAQVFERTWQRQPTPEELRGLIDAFVKEEVYYREALKLGLDRDDTLIRRRMQQKLEFLTEPSDEALRADDAALQAYLDANKAAFRVGPKIAFDQVFLNPDKPGEAALVRARQTLEVLKAVEPDDVPADVGDPTLLPRSTPLSPLGDIARSFGETFAANLTDLPENEWSGPVKSPYGVHLVRVTKRVDGYDPELAEIRDAVAQKWRTEKRDVFQVQTYDQLLARYDVVLPDALEPKAAP</sequence>
<evidence type="ECO:0000313" key="12">
    <source>
        <dbReference type="Proteomes" id="UP000095042"/>
    </source>
</evidence>
<dbReference type="RefSeq" id="WP_069624810.1">
    <property type="nucleotide sequence ID" value="NZ_LPWD01000423.1"/>
</dbReference>
<organism evidence="11 12">
    <name type="scientific">Methyloceanibacter marginalis</name>
    <dbReference type="NCBI Taxonomy" id="1774971"/>
    <lineage>
        <taxon>Bacteria</taxon>
        <taxon>Pseudomonadati</taxon>
        <taxon>Pseudomonadota</taxon>
        <taxon>Alphaproteobacteria</taxon>
        <taxon>Hyphomicrobiales</taxon>
        <taxon>Hyphomicrobiaceae</taxon>
        <taxon>Methyloceanibacter</taxon>
    </lineage>
</organism>
<feature type="domain" description="PpiC" evidence="10">
    <location>
        <begin position="137"/>
        <end position="234"/>
    </location>
</feature>
<dbReference type="Gene3D" id="3.10.50.40">
    <property type="match status" value="1"/>
</dbReference>
<evidence type="ECO:0000256" key="4">
    <source>
        <dbReference type="ARBA" id="ARBA00018370"/>
    </source>
</evidence>
<keyword evidence="9" id="KW-1133">Transmembrane helix</keyword>
<reference evidence="11 12" key="1">
    <citation type="journal article" date="2016" name="Environ. Microbiol.">
        <title>New Methyloceanibacter diversity from North Sea sediments includes methanotroph containing solely the soluble methane monooxygenase.</title>
        <authorList>
            <person name="Vekeman B."/>
            <person name="Kerckhof F.M."/>
            <person name="Cremers G."/>
            <person name="de Vos P."/>
            <person name="Vandamme P."/>
            <person name="Boon N."/>
            <person name="Op den Camp H.J."/>
            <person name="Heylen K."/>
        </authorList>
    </citation>
    <scope>NUCLEOTIDE SEQUENCE [LARGE SCALE GENOMIC DNA]</scope>
    <source>
        <strain evidence="11 12">R-67177</strain>
    </source>
</reference>